<sequence>MGLSKVRNMLEEMNKSYRRGSQHSGSSGVSSFSTQQSDNFDSEDKLFKLPSDAKMLRRARDVHTSIDFMALEAGPEHSGQGGPWQRVETSNRFVVFRRQVTVHADGNQLPGLEVMCAGRLDASLEEVASILRPTSEADFAGITQGLYPKSFVFGSLDRDVPCSGVPEEEPQSNNHEPAENPGVKACEYSEVSSSDSRGPVKVVDDDTSHSHAPLLVDFLAASLTNAPVGGADRVAVLAVVRTLLQHNEASDDSEYDDSYNDDDDGDEGFDCNQQNDNMALVELGTYLSDETLLPELADCVLANAERRTYHIDLPDDPATSVPSSVIPSHDSDRLEMIKDNGLLQLAYQLAPLKSIPDSFDNACDVRDLELLCQLAVRATGCSEAFVTVMGVKHNHILAATHPAFCHAAVPRQQTMCQHTILTSKPFVASHPEADVRFHQIEAVKLLRIRYYVGFPVTVKFDDNNSSSEMPVGTLCCIDSNARSELTRSQYATMKRLTDAASRLIQLKGRQVQQQLDPKLVSKPDFPMAA</sequence>
<dbReference type="OrthoDB" id="21225at2759"/>
<dbReference type="AlphaFoldDB" id="A0A8T1VTV2"/>
<feature type="region of interest" description="Disordered" evidence="1">
    <location>
        <begin position="162"/>
        <end position="182"/>
    </location>
</feature>
<dbReference type="InterPro" id="IPR003018">
    <property type="entry name" value="GAF"/>
</dbReference>
<dbReference type="Pfam" id="PF01590">
    <property type="entry name" value="GAF"/>
    <property type="match status" value="1"/>
</dbReference>
<dbReference type="PANTHER" id="PTHR43102:SF2">
    <property type="entry name" value="GAF DOMAIN-CONTAINING PROTEIN"/>
    <property type="match status" value="1"/>
</dbReference>
<proteinExistence type="predicted"/>
<evidence type="ECO:0000259" key="2">
    <source>
        <dbReference type="Pfam" id="PF01590"/>
    </source>
</evidence>
<evidence type="ECO:0000256" key="1">
    <source>
        <dbReference type="SAM" id="MobiDB-lite"/>
    </source>
</evidence>
<feature type="compositionally biased region" description="Low complexity" evidence="1">
    <location>
        <begin position="22"/>
        <end position="37"/>
    </location>
</feature>
<gene>
    <name evidence="3" type="ORF">PHYBOEH_009563</name>
</gene>
<name>A0A8T1VTV2_9STRA</name>
<feature type="domain" description="GAF" evidence="2">
    <location>
        <begin position="369"/>
        <end position="501"/>
    </location>
</feature>
<dbReference type="PANTHER" id="PTHR43102">
    <property type="entry name" value="SLR1143 PROTEIN"/>
    <property type="match status" value="1"/>
</dbReference>
<evidence type="ECO:0000313" key="4">
    <source>
        <dbReference type="Proteomes" id="UP000693981"/>
    </source>
</evidence>
<keyword evidence="4" id="KW-1185">Reference proteome</keyword>
<comment type="caution">
    <text evidence="3">The sequence shown here is derived from an EMBL/GenBank/DDBJ whole genome shotgun (WGS) entry which is preliminary data.</text>
</comment>
<dbReference type="EMBL" id="JAGDFL010000603">
    <property type="protein sequence ID" value="KAG7384366.1"/>
    <property type="molecule type" value="Genomic_DNA"/>
</dbReference>
<reference evidence="3" key="1">
    <citation type="submission" date="2021-02" db="EMBL/GenBank/DDBJ databases">
        <authorList>
            <person name="Palmer J.M."/>
        </authorList>
    </citation>
    <scope>NUCLEOTIDE SEQUENCE</scope>
    <source>
        <strain evidence="3">SCRP23</strain>
    </source>
</reference>
<accession>A0A8T1VTV2</accession>
<dbReference type="Proteomes" id="UP000693981">
    <property type="component" value="Unassembled WGS sequence"/>
</dbReference>
<protein>
    <recommendedName>
        <fullName evidence="2">GAF domain-containing protein</fullName>
    </recommendedName>
</protein>
<organism evidence="3 4">
    <name type="scientific">Phytophthora boehmeriae</name>
    <dbReference type="NCBI Taxonomy" id="109152"/>
    <lineage>
        <taxon>Eukaryota</taxon>
        <taxon>Sar</taxon>
        <taxon>Stramenopiles</taxon>
        <taxon>Oomycota</taxon>
        <taxon>Peronosporomycetes</taxon>
        <taxon>Peronosporales</taxon>
        <taxon>Peronosporaceae</taxon>
        <taxon>Phytophthora</taxon>
    </lineage>
</organism>
<evidence type="ECO:0000313" key="3">
    <source>
        <dbReference type="EMBL" id="KAG7384366.1"/>
    </source>
</evidence>
<feature type="region of interest" description="Disordered" evidence="1">
    <location>
        <begin position="1"/>
        <end position="39"/>
    </location>
</feature>